<dbReference type="Proteomes" id="UP000473525">
    <property type="component" value="Unassembled WGS sequence"/>
</dbReference>
<keyword evidence="3" id="KW-1185">Reference proteome</keyword>
<protein>
    <submittedName>
        <fullName evidence="2">DUF222 domain-containing protein</fullName>
    </submittedName>
</protein>
<reference evidence="2 3" key="1">
    <citation type="submission" date="2019-12" db="EMBL/GenBank/DDBJ databases">
        <authorList>
            <person name="Huq M.A."/>
        </authorList>
    </citation>
    <scope>NUCLEOTIDE SEQUENCE [LARGE SCALE GENOMIC DNA]</scope>
    <source>
        <strain evidence="2 3">MAH-18</strain>
    </source>
</reference>
<dbReference type="CDD" id="cd00085">
    <property type="entry name" value="HNHc"/>
    <property type="match status" value="1"/>
</dbReference>
<dbReference type="InterPro" id="IPR003615">
    <property type="entry name" value="HNH_nuc"/>
</dbReference>
<evidence type="ECO:0000313" key="3">
    <source>
        <dbReference type="Proteomes" id="UP000473525"/>
    </source>
</evidence>
<evidence type="ECO:0000259" key="1">
    <source>
        <dbReference type="SMART" id="SM00507"/>
    </source>
</evidence>
<sequence length="433" mass="47592">MGSKKKGHPWTRTYDRIDVECGMARRTATLTDPVLAAARDAAQAEVMAAARKFELAATWAARHPAPVTDPVVTDTGVVEMYGDQPVTLAGEGAPGMSEFAVAEFAAAIGVSTRAGRDLIGAALECRHRLPRTWARVMAGEVPVWKVRRLTEQTHRLPLPGAAYVDRHLAPVLEQCSFAQIERAVETACAQTEDEKAELDRLDTAATEYVQIRLADAHLNHGRVPVDGLLDYPVALALEQALQAGSHHLLAEHPDLSLDQRRALALGHLAAGGSESAGVAEVVIYTHHTPAEGHGIVDVEKLGHTTLEQLTDWCRHLATRVTIRPVLDLDTDLTTNAYTPTATQREQAVLTNPTCVFAHCARSARGCDLDHIEPFDAGGLTTSWNLAPLCRLHHRMKTHGHWTYRRLTRTRFEWTSPSGDVYDVDRTLTRRRTR</sequence>
<organism evidence="2 3">
    <name type="scientific">Nocardioides agri</name>
    <dbReference type="NCBI Taxonomy" id="2682843"/>
    <lineage>
        <taxon>Bacteria</taxon>
        <taxon>Bacillati</taxon>
        <taxon>Actinomycetota</taxon>
        <taxon>Actinomycetes</taxon>
        <taxon>Propionibacteriales</taxon>
        <taxon>Nocardioidaceae</taxon>
        <taxon>Nocardioides</taxon>
    </lineage>
</organism>
<dbReference type="EMBL" id="WSEK01000004">
    <property type="protein sequence ID" value="MVQ48842.1"/>
    <property type="molecule type" value="Genomic_DNA"/>
</dbReference>
<dbReference type="AlphaFoldDB" id="A0A6L6XPX1"/>
<evidence type="ECO:0000313" key="2">
    <source>
        <dbReference type="EMBL" id="MVQ48842.1"/>
    </source>
</evidence>
<proteinExistence type="predicted"/>
<comment type="caution">
    <text evidence="2">The sequence shown here is derived from an EMBL/GenBank/DDBJ whole genome shotgun (WGS) entry which is preliminary data.</text>
</comment>
<dbReference type="Gene3D" id="1.10.30.50">
    <property type="match status" value="1"/>
</dbReference>
<gene>
    <name evidence="2" type="ORF">GON03_06580</name>
</gene>
<dbReference type="SMART" id="SM00507">
    <property type="entry name" value="HNHc"/>
    <property type="match status" value="1"/>
</dbReference>
<accession>A0A6L6XPX1</accession>
<name>A0A6L6XPX1_9ACTN</name>
<feature type="domain" description="HNH nuclease" evidence="1">
    <location>
        <begin position="343"/>
        <end position="394"/>
    </location>
</feature>